<dbReference type="EMBL" id="CAUYUJ010004831">
    <property type="protein sequence ID" value="CAK0811133.1"/>
    <property type="molecule type" value="Genomic_DNA"/>
</dbReference>
<evidence type="ECO:0000313" key="2">
    <source>
        <dbReference type="Proteomes" id="UP001189429"/>
    </source>
</evidence>
<accession>A0ABN9QXN8</accession>
<proteinExistence type="predicted"/>
<dbReference type="Proteomes" id="UP001189429">
    <property type="component" value="Unassembled WGS sequence"/>
</dbReference>
<reference evidence="1" key="1">
    <citation type="submission" date="2023-10" db="EMBL/GenBank/DDBJ databases">
        <authorList>
            <person name="Chen Y."/>
            <person name="Shah S."/>
            <person name="Dougan E. K."/>
            <person name="Thang M."/>
            <person name="Chan C."/>
        </authorList>
    </citation>
    <scope>NUCLEOTIDE SEQUENCE [LARGE SCALE GENOMIC DNA]</scope>
</reference>
<comment type="caution">
    <text evidence="1">The sequence shown here is derived from an EMBL/GenBank/DDBJ whole genome shotgun (WGS) entry which is preliminary data.</text>
</comment>
<feature type="non-terminal residue" evidence="1">
    <location>
        <position position="1"/>
    </location>
</feature>
<gene>
    <name evidence="1" type="ORF">PCOR1329_LOCUS15859</name>
</gene>
<organism evidence="1 2">
    <name type="scientific">Prorocentrum cordatum</name>
    <dbReference type="NCBI Taxonomy" id="2364126"/>
    <lineage>
        <taxon>Eukaryota</taxon>
        <taxon>Sar</taxon>
        <taxon>Alveolata</taxon>
        <taxon>Dinophyceae</taxon>
        <taxon>Prorocentrales</taxon>
        <taxon>Prorocentraceae</taxon>
        <taxon>Prorocentrum</taxon>
    </lineage>
</organism>
<name>A0ABN9QXN8_9DINO</name>
<keyword evidence="2" id="KW-1185">Reference proteome</keyword>
<sequence length="150" mass="15087">AGGAAEAAGRGEECGAAVARGARRGEAPSQSEVDVVLACGLVWMSPASAAAAARANARAPLEVRCARSWPGAGAEPPGGAAWSPTGEEAACSWAVAKCPSEDPSPRCDKRPLWRGLAQRRFYRCMAGSGGHSVPGAVAVLSMPAVAVFDA</sequence>
<protein>
    <submittedName>
        <fullName evidence="1">Uncharacterized protein</fullName>
    </submittedName>
</protein>
<evidence type="ECO:0000313" key="1">
    <source>
        <dbReference type="EMBL" id="CAK0811133.1"/>
    </source>
</evidence>